<dbReference type="InterPro" id="IPR001873">
    <property type="entry name" value="ENaC"/>
</dbReference>
<keyword evidence="11 12" id="KW-0407">Ion channel</keyword>
<evidence type="ECO:0000256" key="5">
    <source>
        <dbReference type="ARBA" id="ARBA00022692"/>
    </source>
</evidence>
<evidence type="ECO:0000313" key="15">
    <source>
        <dbReference type="EMBL" id="GFR31793.1"/>
    </source>
</evidence>
<evidence type="ECO:0000256" key="2">
    <source>
        <dbReference type="ARBA" id="ARBA00007193"/>
    </source>
</evidence>
<keyword evidence="6 14" id="KW-1133">Transmembrane helix</keyword>
<dbReference type="EMBL" id="BMAO01039492">
    <property type="protein sequence ID" value="GFR31793.1"/>
    <property type="molecule type" value="Genomic_DNA"/>
</dbReference>
<protein>
    <submittedName>
        <fullName evidence="15">Uncharacterized protein</fullName>
    </submittedName>
</protein>
<dbReference type="GO" id="GO:0005886">
    <property type="term" value="C:plasma membrane"/>
    <property type="evidence" value="ECO:0007669"/>
    <property type="project" value="TreeGrafter"/>
</dbReference>
<keyword evidence="10 12" id="KW-0739">Sodium transport</keyword>
<dbReference type="Gene3D" id="2.60.470.10">
    <property type="entry name" value="Acid-sensing ion channels like domains"/>
    <property type="match status" value="1"/>
</dbReference>
<proteinExistence type="inferred from homology"/>
<feature type="transmembrane region" description="Helical" evidence="14">
    <location>
        <begin position="445"/>
        <end position="468"/>
    </location>
</feature>
<evidence type="ECO:0000313" key="16">
    <source>
        <dbReference type="Proteomes" id="UP000887116"/>
    </source>
</evidence>
<evidence type="ECO:0000256" key="6">
    <source>
        <dbReference type="ARBA" id="ARBA00022989"/>
    </source>
</evidence>
<dbReference type="Gene3D" id="1.10.287.770">
    <property type="entry name" value="YojJ-like"/>
    <property type="match status" value="1"/>
</dbReference>
<reference evidence="15" key="1">
    <citation type="submission" date="2020-07" db="EMBL/GenBank/DDBJ databases">
        <title>Multicomponent nature underlies the extraordinary mechanical properties of spider dragline silk.</title>
        <authorList>
            <person name="Kono N."/>
            <person name="Nakamura H."/>
            <person name="Mori M."/>
            <person name="Yoshida Y."/>
            <person name="Ohtoshi R."/>
            <person name="Malay A.D."/>
            <person name="Moran D.A.P."/>
            <person name="Tomita M."/>
            <person name="Numata K."/>
            <person name="Arakawa K."/>
        </authorList>
    </citation>
    <scope>NUCLEOTIDE SEQUENCE</scope>
</reference>
<evidence type="ECO:0000256" key="8">
    <source>
        <dbReference type="ARBA" id="ARBA00023065"/>
    </source>
</evidence>
<dbReference type="GO" id="GO:0015280">
    <property type="term" value="F:ligand-gated sodium channel activity"/>
    <property type="evidence" value="ECO:0007669"/>
    <property type="project" value="TreeGrafter"/>
</dbReference>
<evidence type="ECO:0000256" key="1">
    <source>
        <dbReference type="ARBA" id="ARBA00004141"/>
    </source>
</evidence>
<evidence type="ECO:0000256" key="3">
    <source>
        <dbReference type="ARBA" id="ARBA00022448"/>
    </source>
</evidence>
<accession>A0A8X6JMR2</accession>
<feature type="region of interest" description="Disordered" evidence="13">
    <location>
        <begin position="1"/>
        <end position="35"/>
    </location>
</feature>
<evidence type="ECO:0000256" key="7">
    <source>
        <dbReference type="ARBA" id="ARBA00023053"/>
    </source>
</evidence>
<keyword evidence="7" id="KW-0915">Sodium</keyword>
<comment type="similarity">
    <text evidence="2 12">Belongs to the amiloride-sensitive sodium channel (TC 1.A.6) family.</text>
</comment>
<dbReference type="PANTHER" id="PTHR11690">
    <property type="entry name" value="AMILORIDE-SENSITIVE SODIUM CHANNEL-RELATED"/>
    <property type="match status" value="1"/>
</dbReference>
<evidence type="ECO:0000256" key="12">
    <source>
        <dbReference type="RuleBase" id="RU000679"/>
    </source>
</evidence>
<name>A0A8X6JMR2_TRICU</name>
<evidence type="ECO:0000256" key="4">
    <source>
        <dbReference type="ARBA" id="ARBA00022461"/>
    </source>
</evidence>
<keyword evidence="9 14" id="KW-0472">Membrane</keyword>
<keyword evidence="16" id="KW-1185">Reference proteome</keyword>
<dbReference type="PANTHER" id="PTHR11690:SF248">
    <property type="entry name" value="PICKPOCKET 17, ISOFORM A"/>
    <property type="match status" value="1"/>
</dbReference>
<evidence type="ECO:0000256" key="10">
    <source>
        <dbReference type="ARBA" id="ARBA00023201"/>
    </source>
</evidence>
<organism evidence="15 16">
    <name type="scientific">Trichonephila clavata</name>
    <name type="common">Joro spider</name>
    <name type="synonym">Nephila clavata</name>
    <dbReference type="NCBI Taxonomy" id="2740835"/>
    <lineage>
        <taxon>Eukaryota</taxon>
        <taxon>Metazoa</taxon>
        <taxon>Ecdysozoa</taxon>
        <taxon>Arthropoda</taxon>
        <taxon>Chelicerata</taxon>
        <taxon>Arachnida</taxon>
        <taxon>Araneae</taxon>
        <taxon>Araneomorphae</taxon>
        <taxon>Entelegynae</taxon>
        <taxon>Araneoidea</taxon>
        <taxon>Nephilidae</taxon>
        <taxon>Trichonephila</taxon>
    </lineage>
</organism>
<dbReference type="AlphaFoldDB" id="A0A8X6JMR2"/>
<sequence>MAGFVMSSSRPPTPYPIFRKSKIAPKEKEEKQEEKNDVVEYCKEMLQKSMLTGVPQIVSAPTTRSKVFKTFVVLGSFTGFLYQTSAFLVMYFSYPTLVDVQVTTPPFVDVPALTICNRNGLKRSDYCRMKPENCEESQVLDAFCGRYPESCKDGLVKGSNLFPKMSSRSEEMSATQEMIAKAGHDSYPLVSSCDFSEVNVTFDFCKNSTFKSFIFQDLYGRMKKCYIMNALWSTAILNLPQVPTRVLLKLIIDFEPEEYFRIDQIVTGQMAIHSPWNILNPFAEGFTIKPNKIYVIQIKEDIKNLLPYPYQTNCTDYIEAWRIRGQNGPLSKEMCIEECLLNQTMNSCMCVLPTNLYPHNFKFCGKGAEACTDKVNYTHCFVKCSPACHDRNFAYTVKEEAVMADSMEVYSEKRNWNRTAMLLFVFKRTQVNIYRYRAKYESIELFSLLGGFIGIWLGVSLIAVLDFLESLTTFTVFMIDRIKASPRLARIRSAISSRSPSRANSMQSETSIPWARSDSNNHLRVDLRRGSNGHY</sequence>
<dbReference type="Proteomes" id="UP000887116">
    <property type="component" value="Unassembled WGS sequence"/>
</dbReference>
<keyword evidence="5 12" id="KW-0812">Transmembrane</keyword>
<feature type="transmembrane region" description="Helical" evidence="14">
    <location>
        <begin position="71"/>
        <end position="94"/>
    </location>
</feature>
<evidence type="ECO:0000256" key="11">
    <source>
        <dbReference type="ARBA" id="ARBA00023303"/>
    </source>
</evidence>
<comment type="caution">
    <text evidence="15">The sequence shown here is derived from an EMBL/GenBank/DDBJ whole genome shotgun (WGS) entry which is preliminary data.</text>
</comment>
<evidence type="ECO:0000256" key="14">
    <source>
        <dbReference type="SAM" id="Phobius"/>
    </source>
</evidence>
<dbReference type="Pfam" id="PF00858">
    <property type="entry name" value="ASC"/>
    <property type="match status" value="1"/>
</dbReference>
<keyword evidence="8 12" id="KW-0406">Ion transport</keyword>
<evidence type="ECO:0000256" key="9">
    <source>
        <dbReference type="ARBA" id="ARBA00023136"/>
    </source>
</evidence>
<feature type="compositionally biased region" description="Polar residues" evidence="13">
    <location>
        <begin position="1"/>
        <end position="10"/>
    </location>
</feature>
<evidence type="ECO:0000256" key="13">
    <source>
        <dbReference type="SAM" id="MobiDB-lite"/>
    </source>
</evidence>
<dbReference type="OrthoDB" id="6436100at2759"/>
<keyword evidence="4 12" id="KW-0894">Sodium channel</keyword>
<feature type="compositionally biased region" description="Basic and acidic residues" evidence="13">
    <location>
        <begin position="24"/>
        <end position="35"/>
    </location>
</feature>
<gene>
    <name evidence="15" type="primary">AVEN_208689_1</name>
    <name evidence="15" type="ORF">TNCT_22981</name>
</gene>
<comment type="subcellular location">
    <subcellularLocation>
        <location evidence="1">Membrane</location>
        <topology evidence="1">Multi-pass membrane protein</topology>
    </subcellularLocation>
</comment>
<keyword evidence="3 12" id="KW-0813">Transport</keyword>